<evidence type="ECO:0000256" key="1">
    <source>
        <dbReference type="SAM" id="MobiDB-lite"/>
    </source>
</evidence>
<feature type="compositionally biased region" description="Low complexity" evidence="1">
    <location>
        <begin position="1"/>
        <end position="10"/>
    </location>
</feature>
<dbReference type="Proteomes" id="UP000735302">
    <property type="component" value="Unassembled WGS sequence"/>
</dbReference>
<evidence type="ECO:0000313" key="3">
    <source>
        <dbReference type="Proteomes" id="UP000735302"/>
    </source>
</evidence>
<gene>
    <name evidence="2" type="ORF">PoB_002833200</name>
</gene>
<feature type="region of interest" description="Disordered" evidence="1">
    <location>
        <begin position="1"/>
        <end position="21"/>
    </location>
</feature>
<evidence type="ECO:0000313" key="2">
    <source>
        <dbReference type="EMBL" id="GFO01827.1"/>
    </source>
</evidence>
<proteinExistence type="predicted"/>
<keyword evidence="3" id="KW-1185">Reference proteome</keyword>
<organism evidence="2 3">
    <name type="scientific">Plakobranchus ocellatus</name>
    <dbReference type="NCBI Taxonomy" id="259542"/>
    <lineage>
        <taxon>Eukaryota</taxon>
        <taxon>Metazoa</taxon>
        <taxon>Spiralia</taxon>
        <taxon>Lophotrochozoa</taxon>
        <taxon>Mollusca</taxon>
        <taxon>Gastropoda</taxon>
        <taxon>Heterobranchia</taxon>
        <taxon>Euthyneura</taxon>
        <taxon>Panpulmonata</taxon>
        <taxon>Sacoglossa</taxon>
        <taxon>Placobranchoidea</taxon>
        <taxon>Plakobranchidae</taxon>
        <taxon>Plakobranchus</taxon>
    </lineage>
</organism>
<sequence>MHSTSTSSTSGQKQLIWSTGQPSDSWINIRVDNTTSVDDKQDQLDPACKTDEAFGLICRMTRESSTNGGIRQRSSLR</sequence>
<comment type="caution">
    <text evidence="2">The sequence shown here is derived from an EMBL/GenBank/DDBJ whole genome shotgun (WGS) entry which is preliminary data.</text>
</comment>
<dbReference type="EMBL" id="BLXT01003539">
    <property type="protein sequence ID" value="GFO01827.1"/>
    <property type="molecule type" value="Genomic_DNA"/>
</dbReference>
<accession>A0AAV4A4P9</accession>
<dbReference type="AlphaFoldDB" id="A0AAV4A4P9"/>
<feature type="compositionally biased region" description="Polar residues" evidence="1">
    <location>
        <begin position="11"/>
        <end position="21"/>
    </location>
</feature>
<name>A0AAV4A4P9_9GAST</name>
<reference evidence="2 3" key="1">
    <citation type="journal article" date="2021" name="Elife">
        <title>Chloroplast acquisition without the gene transfer in kleptoplastic sea slugs, Plakobranchus ocellatus.</title>
        <authorList>
            <person name="Maeda T."/>
            <person name="Takahashi S."/>
            <person name="Yoshida T."/>
            <person name="Shimamura S."/>
            <person name="Takaki Y."/>
            <person name="Nagai Y."/>
            <person name="Toyoda A."/>
            <person name="Suzuki Y."/>
            <person name="Arimoto A."/>
            <person name="Ishii H."/>
            <person name="Satoh N."/>
            <person name="Nishiyama T."/>
            <person name="Hasebe M."/>
            <person name="Maruyama T."/>
            <person name="Minagawa J."/>
            <person name="Obokata J."/>
            <person name="Shigenobu S."/>
        </authorList>
    </citation>
    <scope>NUCLEOTIDE SEQUENCE [LARGE SCALE GENOMIC DNA]</scope>
</reference>
<protein>
    <submittedName>
        <fullName evidence="2">Uncharacterized protein</fullName>
    </submittedName>
</protein>